<keyword evidence="1" id="KW-0472">Membrane</keyword>
<feature type="transmembrane region" description="Helical" evidence="1">
    <location>
        <begin position="108"/>
        <end position="128"/>
    </location>
</feature>
<sequence>MGMLVLSTILAFVTGFAIKRGNICAVAAVHQWVVHRNAFHLRAFITGMCCSGLMLVAIAWLFPGAGGMSAEYAATLVTVVGGALFGVGAWLNRACVLGTIVFLSKGDLNYVGTLFGMFIGALIGQFTYKPALSTNVSPLQMPTSLAVSIVSVYALVLLLDVWRYFRNHRVTDTTKPTRLDSYYLLPMIIVVGACCAILHALNGEWTYLAILIRIAEGLVTNSSKPQSSVLIYSIATFLGALLAARYSGEIKLYALDIRLIAQRLIGGALMGLAACMIPGGNESMMFSGGPSLAIHAIVAYISMTLTLLIVTHVFQRRADI</sequence>
<feature type="transmembrane region" description="Helical" evidence="1">
    <location>
        <begin position="292"/>
        <end position="314"/>
    </location>
</feature>
<protein>
    <submittedName>
        <fullName evidence="2">Uncharacterized protein</fullName>
    </submittedName>
</protein>
<feature type="transmembrane region" description="Helical" evidence="1">
    <location>
        <begin position="140"/>
        <end position="162"/>
    </location>
</feature>
<dbReference type="AlphaFoldDB" id="A0A5C7W9B8"/>
<gene>
    <name evidence="2" type="ORF">E6Q69_04950</name>
</gene>
<keyword evidence="1" id="KW-0812">Transmembrane</keyword>
<name>A0A5C7W9B8_AQUAC</name>
<feature type="transmembrane region" description="Helical" evidence="1">
    <location>
        <begin position="74"/>
        <end position="96"/>
    </location>
</feature>
<feature type="transmembrane region" description="Helical" evidence="1">
    <location>
        <begin position="182"/>
        <end position="201"/>
    </location>
</feature>
<feature type="transmembrane region" description="Helical" evidence="1">
    <location>
        <begin position="41"/>
        <end position="62"/>
    </location>
</feature>
<feature type="transmembrane region" description="Helical" evidence="1">
    <location>
        <begin position="260"/>
        <end position="280"/>
    </location>
</feature>
<proteinExistence type="predicted"/>
<dbReference type="EMBL" id="SSFO01000083">
    <property type="protein sequence ID" value="TXI34020.1"/>
    <property type="molecule type" value="Genomic_DNA"/>
</dbReference>
<accession>A0A5C7W9B8</accession>
<evidence type="ECO:0000313" key="2">
    <source>
        <dbReference type="EMBL" id="TXI34020.1"/>
    </source>
</evidence>
<dbReference type="Proteomes" id="UP000321110">
    <property type="component" value="Unassembled WGS sequence"/>
</dbReference>
<feature type="transmembrane region" description="Helical" evidence="1">
    <location>
        <begin position="6"/>
        <end position="29"/>
    </location>
</feature>
<dbReference type="Pfam" id="PF04143">
    <property type="entry name" value="Sulf_transp"/>
    <property type="match status" value="1"/>
</dbReference>
<organism evidence="2 3">
    <name type="scientific">Aquipseudomonas alcaligenes</name>
    <name type="common">Pseudomonas alcaligenes</name>
    <dbReference type="NCBI Taxonomy" id="43263"/>
    <lineage>
        <taxon>Bacteria</taxon>
        <taxon>Pseudomonadati</taxon>
        <taxon>Pseudomonadota</taxon>
        <taxon>Gammaproteobacteria</taxon>
        <taxon>Pseudomonadales</taxon>
        <taxon>Pseudomonadaceae</taxon>
        <taxon>Aquipseudomonas</taxon>
    </lineage>
</organism>
<dbReference type="InterPro" id="IPR007272">
    <property type="entry name" value="Sulf_transp_TsuA/YedE"/>
</dbReference>
<evidence type="ECO:0000256" key="1">
    <source>
        <dbReference type="SAM" id="Phobius"/>
    </source>
</evidence>
<comment type="caution">
    <text evidence="2">The sequence shown here is derived from an EMBL/GenBank/DDBJ whole genome shotgun (WGS) entry which is preliminary data.</text>
</comment>
<feature type="transmembrane region" description="Helical" evidence="1">
    <location>
        <begin position="229"/>
        <end position="248"/>
    </location>
</feature>
<evidence type="ECO:0000313" key="3">
    <source>
        <dbReference type="Proteomes" id="UP000321110"/>
    </source>
</evidence>
<keyword evidence="1" id="KW-1133">Transmembrane helix</keyword>
<reference evidence="2 3" key="1">
    <citation type="submission" date="2018-09" db="EMBL/GenBank/DDBJ databases">
        <title>Metagenome Assembled Genomes from an Advanced Water Purification Facility.</title>
        <authorList>
            <person name="Stamps B.W."/>
            <person name="Spear J.R."/>
        </authorList>
    </citation>
    <scope>NUCLEOTIDE SEQUENCE [LARGE SCALE GENOMIC DNA]</scope>
    <source>
        <strain evidence="2">Bin_52_1</strain>
    </source>
</reference>